<keyword evidence="2 8" id="KW-0812">Transmembrane</keyword>
<dbReference type="Pfam" id="PF12796">
    <property type="entry name" value="Ank_2"/>
    <property type="match status" value="2"/>
</dbReference>
<feature type="repeat" description="ANK" evidence="7">
    <location>
        <begin position="455"/>
        <end position="478"/>
    </location>
</feature>
<protein>
    <recommendedName>
        <fullName evidence="9">PGG domain-containing protein</fullName>
    </recommendedName>
</protein>
<dbReference type="Proteomes" id="UP000596660">
    <property type="component" value="Unplaced"/>
</dbReference>
<dbReference type="GO" id="GO:0005886">
    <property type="term" value="C:plasma membrane"/>
    <property type="evidence" value="ECO:0007669"/>
    <property type="project" value="TreeGrafter"/>
</dbReference>
<keyword evidence="3" id="KW-0677">Repeat</keyword>
<dbReference type="InterPro" id="IPR002110">
    <property type="entry name" value="Ankyrin_rpt"/>
</dbReference>
<dbReference type="InterPro" id="IPR036770">
    <property type="entry name" value="Ankyrin_rpt-contain_sf"/>
</dbReference>
<feature type="repeat" description="ANK" evidence="7">
    <location>
        <begin position="564"/>
        <end position="596"/>
    </location>
</feature>
<evidence type="ECO:0000256" key="7">
    <source>
        <dbReference type="PROSITE-ProRule" id="PRU00023"/>
    </source>
</evidence>
<evidence type="ECO:0000256" key="2">
    <source>
        <dbReference type="ARBA" id="ARBA00022692"/>
    </source>
</evidence>
<evidence type="ECO:0000256" key="1">
    <source>
        <dbReference type="ARBA" id="ARBA00004141"/>
    </source>
</evidence>
<feature type="domain" description="PGG" evidence="9">
    <location>
        <begin position="780"/>
        <end position="882"/>
    </location>
</feature>
<evidence type="ECO:0000259" key="9">
    <source>
        <dbReference type="Pfam" id="PF13962"/>
    </source>
</evidence>
<organism evidence="10 11">
    <name type="scientific">Chenopodium quinoa</name>
    <name type="common">Quinoa</name>
    <dbReference type="NCBI Taxonomy" id="63459"/>
    <lineage>
        <taxon>Eukaryota</taxon>
        <taxon>Viridiplantae</taxon>
        <taxon>Streptophyta</taxon>
        <taxon>Embryophyta</taxon>
        <taxon>Tracheophyta</taxon>
        <taxon>Spermatophyta</taxon>
        <taxon>Magnoliopsida</taxon>
        <taxon>eudicotyledons</taxon>
        <taxon>Gunneridae</taxon>
        <taxon>Pentapetalae</taxon>
        <taxon>Caryophyllales</taxon>
        <taxon>Chenopodiaceae</taxon>
        <taxon>Chenopodioideae</taxon>
        <taxon>Atripliceae</taxon>
        <taxon>Chenopodium</taxon>
    </lineage>
</organism>
<dbReference type="PANTHER" id="PTHR24186">
    <property type="entry name" value="PROTEIN PHOSPHATASE 1 REGULATORY SUBUNIT"/>
    <property type="match status" value="1"/>
</dbReference>
<keyword evidence="4 8" id="KW-1133">Transmembrane helix</keyword>
<comment type="subcellular location">
    <subcellularLocation>
        <location evidence="1">Membrane</location>
        <topology evidence="1">Multi-pass membrane protein</topology>
    </subcellularLocation>
</comment>
<feature type="repeat" description="ANK" evidence="7">
    <location>
        <begin position="666"/>
        <end position="688"/>
    </location>
</feature>
<keyword evidence="11" id="KW-1185">Reference proteome</keyword>
<dbReference type="PANTHER" id="PTHR24186:SF46">
    <property type="entry name" value="PROTEIN ACCELERATED CELL DEATH 6-LIKE"/>
    <property type="match status" value="1"/>
</dbReference>
<dbReference type="Gramene" id="AUR62041307-RA">
    <property type="protein sequence ID" value="AUR62041307-RA:cds"/>
    <property type="gene ID" value="AUR62041307"/>
</dbReference>
<feature type="transmembrane region" description="Helical" evidence="8">
    <location>
        <begin position="859"/>
        <end position="882"/>
    </location>
</feature>
<dbReference type="PROSITE" id="PS50088">
    <property type="entry name" value="ANK_REPEAT"/>
    <property type="match status" value="3"/>
</dbReference>
<dbReference type="EnsemblPlants" id="AUR62041307-RA">
    <property type="protein sequence ID" value="AUR62041307-RA:cds"/>
    <property type="gene ID" value="AUR62041307"/>
</dbReference>
<dbReference type="SUPFAM" id="SSF48403">
    <property type="entry name" value="Ankyrin repeat"/>
    <property type="match status" value="3"/>
</dbReference>
<evidence type="ECO:0000256" key="5">
    <source>
        <dbReference type="ARBA" id="ARBA00023043"/>
    </source>
</evidence>
<reference evidence="10" key="1">
    <citation type="journal article" date="2017" name="Nature">
        <title>The genome of Chenopodium quinoa.</title>
        <authorList>
            <person name="Jarvis D.E."/>
            <person name="Ho Y.S."/>
            <person name="Lightfoot D.J."/>
            <person name="Schmoeckel S.M."/>
            <person name="Li B."/>
            <person name="Borm T.J.A."/>
            <person name="Ohyanagi H."/>
            <person name="Mineta K."/>
            <person name="Michell C.T."/>
            <person name="Saber N."/>
            <person name="Kharbatia N.M."/>
            <person name="Rupper R.R."/>
            <person name="Sharp A.R."/>
            <person name="Dally N."/>
            <person name="Boughton B.A."/>
            <person name="Woo Y.H."/>
            <person name="Gao G."/>
            <person name="Schijlen E.G.W.M."/>
            <person name="Guo X."/>
            <person name="Momin A.A."/>
            <person name="Negrao S."/>
            <person name="Al-Babili S."/>
            <person name="Gehring C."/>
            <person name="Roessner U."/>
            <person name="Jung C."/>
            <person name="Murphy K."/>
            <person name="Arold S.T."/>
            <person name="Gojobori T."/>
            <person name="van der Linden C.G."/>
            <person name="van Loo E.N."/>
            <person name="Jellen E.N."/>
            <person name="Maughan P.J."/>
            <person name="Tester M."/>
        </authorList>
    </citation>
    <scope>NUCLEOTIDE SEQUENCE [LARGE SCALE GENOMIC DNA]</scope>
    <source>
        <strain evidence="10">cv. PI 614886</strain>
    </source>
</reference>
<accession>A0A803N6G9</accession>
<dbReference type="Gene3D" id="1.25.40.20">
    <property type="entry name" value="Ankyrin repeat-containing domain"/>
    <property type="match status" value="4"/>
</dbReference>
<reference evidence="10" key="2">
    <citation type="submission" date="2021-03" db="UniProtKB">
        <authorList>
            <consortium name="EnsemblPlants"/>
        </authorList>
    </citation>
    <scope>IDENTIFICATION</scope>
</reference>
<dbReference type="Pfam" id="PF13637">
    <property type="entry name" value="Ank_4"/>
    <property type="match status" value="1"/>
</dbReference>
<feature type="transmembrane region" description="Helical" evidence="8">
    <location>
        <begin position="784"/>
        <end position="803"/>
    </location>
</feature>
<dbReference type="AlphaFoldDB" id="A0A803N6G9"/>
<feature type="transmembrane region" description="Helical" evidence="8">
    <location>
        <begin position="823"/>
        <end position="847"/>
    </location>
</feature>
<evidence type="ECO:0000256" key="8">
    <source>
        <dbReference type="SAM" id="Phobius"/>
    </source>
</evidence>
<dbReference type="OMA" id="MIKANTQ"/>
<evidence type="ECO:0000313" key="11">
    <source>
        <dbReference type="Proteomes" id="UP000596660"/>
    </source>
</evidence>
<dbReference type="Pfam" id="PF13962">
    <property type="entry name" value="PGG"/>
    <property type="match status" value="1"/>
</dbReference>
<evidence type="ECO:0000256" key="6">
    <source>
        <dbReference type="ARBA" id="ARBA00023136"/>
    </source>
</evidence>
<evidence type="ECO:0000313" key="10">
    <source>
        <dbReference type="EnsemblPlants" id="AUR62041307-RA:cds"/>
    </source>
</evidence>
<dbReference type="InterPro" id="IPR026961">
    <property type="entry name" value="PGG_dom"/>
</dbReference>
<name>A0A803N6G9_CHEQI</name>
<keyword evidence="5 7" id="KW-0040">ANK repeat</keyword>
<keyword evidence="6 8" id="KW-0472">Membrane</keyword>
<dbReference type="PROSITE" id="PS50297">
    <property type="entry name" value="ANK_REP_REGION"/>
    <property type="match status" value="2"/>
</dbReference>
<proteinExistence type="predicted"/>
<sequence>MGNYHVIDAVLYQHLVTGNSNEFKEIISRSQVDVLKLKHTRDKNNVLHIAASFGHLHLVTFILTKWPQLMIKANTQGELPIHSALKTSKLVIVDALTSWLQAEGKDVVDQVLSWSTKGKQNMTLLHIALEFHDHEHQMFRDLVDLYPIASYAMNKEGICPLYLAIKKEFADVVRYMLEKLHPFKQDAVRCLIKGKSLLHAAISAKRTGRTALSYAAYMGYLKQVQILLTVAPHSAFINNKDKSFPIHQAVLGGHISVINLLTSSRFLLNAIGQNMLHVSVLAADLTSITNILNSIEVESLINQKDEDGNTPLQLVKKLTLGSDLDKSLLSRLNFVLERAARGLKSIPIDDYLYQLLLHGDLNQLCQIISDRRFELNDLICPEDGCNVLHVAASMDQPLLVVDLLRRNCDTLMYLANYKGDLPYHSAAKACNLQSLKTLLEWPNIYVDACRTLNDKGNTTLHIAVFNNHLEMAKYLYNKCPQAAYCLNKDKICPLFLAIKTWGESALVDNMINGLEGNWQIQTDLNKDAKSIVHMTMFTKRKGNATILKKIIVKAPRLMDSFDSKGRNPLSYAAHIGYVEGVKLLLKRHPHLEFKRDVDNDGSFPIHQAVKGGQIKIIKLLHPKICLLNSNRQNVLHVAVETGNTNVVRFLLKLQEFKELLNNSDDNGNTPLHLAVKGAHYKVVCQLTQEKHVIGNSTNKELLTPRDLFEKYVQDPCEKVMSGKQINLMDLMLKRVQGEKSILSERIEYQGNSEKKTIAKQTDSTRYNTSLSLDGKLKLTNKERANTFLVVATLIITVSFTAAFTPPGDYKDDTGIPTLIRSPAFKLFIICNGFAFLFAVMSALALIFGMIVEKLTDITLFIGGLYISVGILFMLLAFLAGSVDVQILSLMKP</sequence>
<evidence type="ECO:0000256" key="4">
    <source>
        <dbReference type="ARBA" id="ARBA00022989"/>
    </source>
</evidence>
<evidence type="ECO:0000256" key="3">
    <source>
        <dbReference type="ARBA" id="ARBA00022737"/>
    </source>
</evidence>
<dbReference type="SMART" id="SM00248">
    <property type="entry name" value="ANK"/>
    <property type="match status" value="12"/>
</dbReference>